<dbReference type="EMBL" id="FQNF01000011">
    <property type="protein sequence ID" value="SGZ38681.1"/>
    <property type="molecule type" value="Genomic_DNA"/>
</dbReference>
<dbReference type="Pfam" id="PF26163">
    <property type="entry name" value="mS26"/>
    <property type="match status" value="1"/>
</dbReference>
<evidence type="ECO:0000313" key="1">
    <source>
        <dbReference type="EMBL" id="SGZ38681.1"/>
    </source>
</evidence>
<protein>
    <submittedName>
        <fullName evidence="1">Uncharacterized protein</fullName>
    </submittedName>
</protein>
<dbReference type="Proteomes" id="UP000183365">
    <property type="component" value="Unassembled WGS sequence"/>
</dbReference>
<evidence type="ECO:0000313" key="2">
    <source>
        <dbReference type="Proteomes" id="UP000183365"/>
    </source>
</evidence>
<sequence>MGYKQALKHNGLSGRLPKTVKILKPITKSIYPYIKKEQDALNEQIASKHPYGFDKSIGLPKNYPQPEELIKTIQPVDLDEYIEKKISEIIPKEVKVETDNEFLKQLKLNEIELRKKYFKEVLKKEEQKVVQDYEYIEKIEKKEKKDDMVFVEKFRNTLQVKKDFVLPTIKNIQKFIPDENNKAYPMVRPLTPKELEFEEVKEEVELLEKRKTKEITKMNLLQDLIKQLDGFILNEHQLNLKIEEVFESNEETAYVDEEGNMKHADIMKNFSTIKENRLLSELDDSLFDYDKEESTVKFEHLVKYLDENKS</sequence>
<reference evidence="2" key="1">
    <citation type="submission" date="2016-11" db="EMBL/GenBank/DDBJ databases">
        <authorList>
            <person name="Guldener U."/>
        </authorList>
    </citation>
    <scope>NUCLEOTIDE SEQUENCE [LARGE SCALE GENOMIC DNA]</scope>
</reference>
<dbReference type="VEuPathDB" id="FungiDB:HGUI_00881"/>
<dbReference type="AlphaFoldDB" id="A0A1L0CJZ3"/>
<gene>
    <name evidence="1" type="ORF">HGUI_00881</name>
</gene>
<name>A0A1L0CJZ3_9ASCO</name>
<dbReference type="OrthoDB" id="3973246at2759"/>
<proteinExistence type="predicted"/>
<accession>A0A1L0CJZ3</accession>
<keyword evidence="2" id="KW-1185">Reference proteome</keyword>
<organism evidence="1 2">
    <name type="scientific">Hanseniaspora guilliermondii</name>
    <dbReference type="NCBI Taxonomy" id="56406"/>
    <lineage>
        <taxon>Eukaryota</taxon>
        <taxon>Fungi</taxon>
        <taxon>Dikarya</taxon>
        <taxon>Ascomycota</taxon>
        <taxon>Saccharomycotina</taxon>
        <taxon>Saccharomycetes</taxon>
        <taxon>Saccharomycodales</taxon>
        <taxon>Saccharomycodaceae</taxon>
        <taxon>Hanseniaspora</taxon>
    </lineage>
</organism>
<dbReference type="InterPro" id="IPR058940">
    <property type="entry name" value="mS26_fungi"/>
</dbReference>